<protein>
    <recommendedName>
        <fullName evidence="4">RRM domain-containing protein</fullName>
    </recommendedName>
</protein>
<dbReference type="Proteomes" id="UP000799753">
    <property type="component" value="Unassembled WGS sequence"/>
</dbReference>
<feature type="compositionally biased region" description="Basic and acidic residues" evidence="1">
    <location>
        <begin position="177"/>
        <end position="190"/>
    </location>
</feature>
<organism evidence="2 3">
    <name type="scientific">Massarina eburnea CBS 473.64</name>
    <dbReference type="NCBI Taxonomy" id="1395130"/>
    <lineage>
        <taxon>Eukaryota</taxon>
        <taxon>Fungi</taxon>
        <taxon>Dikarya</taxon>
        <taxon>Ascomycota</taxon>
        <taxon>Pezizomycotina</taxon>
        <taxon>Dothideomycetes</taxon>
        <taxon>Pleosporomycetidae</taxon>
        <taxon>Pleosporales</taxon>
        <taxon>Massarineae</taxon>
        <taxon>Massarinaceae</taxon>
        <taxon>Massarina</taxon>
    </lineage>
</organism>
<evidence type="ECO:0008006" key="4">
    <source>
        <dbReference type="Google" id="ProtNLM"/>
    </source>
</evidence>
<evidence type="ECO:0000313" key="2">
    <source>
        <dbReference type="EMBL" id="KAF2638854.1"/>
    </source>
</evidence>
<evidence type="ECO:0000313" key="3">
    <source>
        <dbReference type="Proteomes" id="UP000799753"/>
    </source>
</evidence>
<dbReference type="AlphaFoldDB" id="A0A6A6RY15"/>
<feature type="region of interest" description="Disordered" evidence="1">
    <location>
        <begin position="177"/>
        <end position="206"/>
    </location>
</feature>
<accession>A0A6A6RY15</accession>
<proteinExistence type="predicted"/>
<dbReference type="OrthoDB" id="10673210at2759"/>
<name>A0A6A6RY15_9PLEO</name>
<keyword evidence="3" id="KW-1185">Reference proteome</keyword>
<evidence type="ECO:0000256" key="1">
    <source>
        <dbReference type="SAM" id="MobiDB-lite"/>
    </source>
</evidence>
<dbReference type="EMBL" id="MU006788">
    <property type="protein sequence ID" value="KAF2638854.1"/>
    <property type="molecule type" value="Genomic_DNA"/>
</dbReference>
<sequence>MVLPGMYPFSSPVPSLSPAPAQSETGPFTVTASGFSRHSSAWDIERFICRQGVEILSCQVDTADDAVMAEIIVATKELAEKVVKQLSGIKGYTPLEMSMKPTIVLPPRQPTLILETNRQETHKPTAGKEDKVVGTNDKHCQIGHATTKSGVARLTEEFGKLNIVSPTTEGEIHKLQEEKCHVSKPEDKSPLQKKASAAGDSTNSKMSYQNHLFLAIRREREKRGL</sequence>
<gene>
    <name evidence="2" type="ORF">P280DRAFT_64106</name>
</gene>
<reference evidence="2" key="1">
    <citation type="journal article" date="2020" name="Stud. Mycol.">
        <title>101 Dothideomycetes genomes: a test case for predicting lifestyles and emergence of pathogens.</title>
        <authorList>
            <person name="Haridas S."/>
            <person name="Albert R."/>
            <person name="Binder M."/>
            <person name="Bloem J."/>
            <person name="Labutti K."/>
            <person name="Salamov A."/>
            <person name="Andreopoulos B."/>
            <person name="Baker S."/>
            <person name="Barry K."/>
            <person name="Bills G."/>
            <person name="Bluhm B."/>
            <person name="Cannon C."/>
            <person name="Castanera R."/>
            <person name="Culley D."/>
            <person name="Daum C."/>
            <person name="Ezra D."/>
            <person name="Gonzalez J."/>
            <person name="Henrissat B."/>
            <person name="Kuo A."/>
            <person name="Liang C."/>
            <person name="Lipzen A."/>
            <person name="Lutzoni F."/>
            <person name="Magnuson J."/>
            <person name="Mondo S."/>
            <person name="Nolan M."/>
            <person name="Ohm R."/>
            <person name="Pangilinan J."/>
            <person name="Park H.-J."/>
            <person name="Ramirez L."/>
            <person name="Alfaro M."/>
            <person name="Sun H."/>
            <person name="Tritt A."/>
            <person name="Yoshinaga Y."/>
            <person name="Zwiers L.-H."/>
            <person name="Turgeon B."/>
            <person name="Goodwin S."/>
            <person name="Spatafora J."/>
            <person name="Crous P."/>
            <person name="Grigoriev I."/>
        </authorList>
    </citation>
    <scope>NUCLEOTIDE SEQUENCE</scope>
    <source>
        <strain evidence="2">CBS 473.64</strain>
    </source>
</reference>